<comment type="caution">
    <text evidence="1">The sequence shown here is derived from an EMBL/GenBank/DDBJ whole genome shotgun (WGS) entry which is preliminary data.</text>
</comment>
<reference evidence="1" key="1">
    <citation type="submission" date="2018-08" db="EMBL/GenBank/DDBJ databases">
        <title>Draft genome sequences of Leuconostoc spp. and Weissella spp. with biocontrol potential.</title>
        <authorList>
            <person name="Lo R."/>
            <person name="Ho V.T.T."/>
            <person name="Turner M.S."/>
        </authorList>
    </citation>
    <scope>NUCLEOTIDE SEQUENCE</scope>
    <source>
        <strain evidence="1">156</strain>
    </source>
</reference>
<accession>A0A9X3EAU7</accession>
<evidence type="ECO:0000313" key="1">
    <source>
        <dbReference type="EMBL" id="MCX7579801.1"/>
    </source>
</evidence>
<evidence type="ECO:0008006" key="3">
    <source>
        <dbReference type="Google" id="ProtNLM"/>
    </source>
</evidence>
<sequence length="241" mass="26780">MRRGDFNINGFVGSANGAVITNWFDTGIPERKITLNDSAVGLDRAILFDDGNYANREFEFEFSIQADTEAQRKSRYTAFMVALDTGKYVPATFYFDDQYQYQIVRTEAVDVTRPLVFSSTRIYKVKVSAAPYKYLLNVANVSGTSLTLTNPELYYAKPHFIVKGTGAINLTVNGVVTKLTNVTTSIELDSVLQTVWRMDGVTVVNENAKMAIGNFPLLKPGANTVSVNSGTVEVEPRWRTL</sequence>
<dbReference type="Proteomes" id="UP001080333">
    <property type="component" value="Unassembled WGS sequence"/>
</dbReference>
<protein>
    <recommendedName>
        <fullName evidence="3">Phage tail protein</fullName>
    </recommendedName>
</protein>
<name>A0A9X3EAU7_9LACO</name>
<dbReference type="RefSeq" id="WP_267287406.1">
    <property type="nucleotide sequence ID" value="NZ_QVOQ01000028.1"/>
</dbReference>
<organism evidence="1 2">
    <name type="scientific">Leuconostoc falkenbergense</name>
    <dbReference type="NCBI Taxonomy" id="2766470"/>
    <lineage>
        <taxon>Bacteria</taxon>
        <taxon>Bacillati</taxon>
        <taxon>Bacillota</taxon>
        <taxon>Bacilli</taxon>
        <taxon>Lactobacillales</taxon>
        <taxon>Lactobacillaceae</taxon>
        <taxon>Leuconostoc</taxon>
    </lineage>
</organism>
<gene>
    <name evidence="1" type="ORF">D0502_10500</name>
</gene>
<evidence type="ECO:0000313" key="2">
    <source>
        <dbReference type="Proteomes" id="UP001080333"/>
    </source>
</evidence>
<dbReference type="EMBL" id="QVOQ01000028">
    <property type="protein sequence ID" value="MCX7579801.1"/>
    <property type="molecule type" value="Genomic_DNA"/>
</dbReference>
<dbReference type="Gene3D" id="2.40.30.200">
    <property type="match status" value="1"/>
</dbReference>
<dbReference type="AlphaFoldDB" id="A0A9X3EAU7"/>
<proteinExistence type="predicted"/>